<dbReference type="PANTHER" id="PTHR43663">
    <property type="entry name" value="CHROMATE TRANSPORT PROTEIN-RELATED"/>
    <property type="match status" value="1"/>
</dbReference>
<reference evidence="10" key="1">
    <citation type="journal article" date="2019" name="Int. J. Syst. Evol. Microbiol.">
        <title>The Global Catalogue of Microorganisms (GCM) 10K type strain sequencing project: providing services to taxonomists for standard genome sequencing and annotation.</title>
        <authorList>
            <consortium name="The Broad Institute Genomics Platform"/>
            <consortium name="The Broad Institute Genome Sequencing Center for Infectious Disease"/>
            <person name="Wu L."/>
            <person name="Ma J."/>
        </authorList>
    </citation>
    <scope>NUCLEOTIDE SEQUENCE [LARGE SCALE GENOMIC DNA]</scope>
    <source>
        <strain evidence="10">LMG 29247</strain>
    </source>
</reference>
<evidence type="ECO:0000256" key="7">
    <source>
        <dbReference type="SAM" id="MobiDB-lite"/>
    </source>
</evidence>
<evidence type="ECO:0000256" key="6">
    <source>
        <dbReference type="ARBA" id="ARBA00023136"/>
    </source>
</evidence>
<feature type="transmembrane region" description="Helical" evidence="8">
    <location>
        <begin position="176"/>
        <end position="193"/>
    </location>
</feature>
<dbReference type="PANTHER" id="PTHR43663:SF1">
    <property type="entry name" value="CHROMATE TRANSPORTER"/>
    <property type="match status" value="1"/>
</dbReference>
<dbReference type="InterPro" id="IPR052518">
    <property type="entry name" value="CHR_Transporter"/>
</dbReference>
<evidence type="ECO:0000313" key="9">
    <source>
        <dbReference type="EMBL" id="MFD1709874.1"/>
    </source>
</evidence>
<comment type="subcellular location">
    <subcellularLocation>
        <location evidence="1">Cell membrane</location>
        <topology evidence="1">Multi-pass membrane protein</topology>
    </subcellularLocation>
</comment>
<protein>
    <submittedName>
        <fullName evidence="9">Chromate transporter</fullName>
    </submittedName>
</protein>
<feature type="region of interest" description="Disordered" evidence="7">
    <location>
        <begin position="214"/>
        <end position="243"/>
    </location>
</feature>
<keyword evidence="6 8" id="KW-0472">Membrane</keyword>
<proteinExistence type="inferred from homology"/>
<dbReference type="Pfam" id="PF02417">
    <property type="entry name" value="Chromate_transp"/>
    <property type="match status" value="1"/>
</dbReference>
<gene>
    <name evidence="9" type="ORF">ACFSF0_04610</name>
</gene>
<keyword evidence="3" id="KW-1003">Cell membrane</keyword>
<evidence type="ECO:0000256" key="3">
    <source>
        <dbReference type="ARBA" id="ARBA00022475"/>
    </source>
</evidence>
<feature type="transmembrane region" description="Helical" evidence="8">
    <location>
        <begin position="22"/>
        <end position="41"/>
    </location>
</feature>
<evidence type="ECO:0000256" key="1">
    <source>
        <dbReference type="ARBA" id="ARBA00004651"/>
    </source>
</evidence>
<feature type="transmembrane region" description="Helical" evidence="8">
    <location>
        <begin position="150"/>
        <end position="170"/>
    </location>
</feature>
<keyword evidence="10" id="KW-1185">Reference proteome</keyword>
<keyword evidence="5 8" id="KW-1133">Transmembrane helix</keyword>
<evidence type="ECO:0000256" key="4">
    <source>
        <dbReference type="ARBA" id="ARBA00022692"/>
    </source>
</evidence>
<comment type="similarity">
    <text evidence="2">Belongs to the chromate ion transporter (CHR) (TC 2.A.51) family.</text>
</comment>
<sequence length="243" mass="25319">MTRSDATDHTALLNAPRSRGDLFWSFTWLALQGFGGVLAVVQRELVEKKRWMTREQFIEDWAVAQIMPGPNVVNLSMMIGDRYFGLSGALVALTGMLLLPTLVVLALAIGFASVAEYDVAQRALRGMGAVAAGLVIATGIKLMGALRNSVMGLPACVALGVAAFVAIALLRWPLGWVLPAVGGAGCVWAWICLGRAHRLTAVVAPATAAAAALTHPPDGVPEPEASEPAAALTDADSGQAPTP</sequence>
<evidence type="ECO:0000256" key="5">
    <source>
        <dbReference type="ARBA" id="ARBA00022989"/>
    </source>
</evidence>
<evidence type="ECO:0000313" key="10">
    <source>
        <dbReference type="Proteomes" id="UP001597304"/>
    </source>
</evidence>
<dbReference type="EMBL" id="JBHUEJ010000011">
    <property type="protein sequence ID" value="MFD1709874.1"/>
    <property type="molecule type" value="Genomic_DNA"/>
</dbReference>
<evidence type="ECO:0000256" key="8">
    <source>
        <dbReference type="SAM" id="Phobius"/>
    </source>
</evidence>
<name>A0ABW4KP50_9BURK</name>
<comment type="caution">
    <text evidence="9">The sequence shown here is derived from an EMBL/GenBank/DDBJ whole genome shotgun (WGS) entry which is preliminary data.</text>
</comment>
<feature type="compositionally biased region" description="Low complexity" evidence="7">
    <location>
        <begin position="222"/>
        <end position="231"/>
    </location>
</feature>
<organism evidence="9 10">
    <name type="scientific">Ottowia flava</name>
    <dbReference type="NCBI Taxonomy" id="2675430"/>
    <lineage>
        <taxon>Bacteria</taxon>
        <taxon>Pseudomonadati</taxon>
        <taxon>Pseudomonadota</taxon>
        <taxon>Betaproteobacteria</taxon>
        <taxon>Burkholderiales</taxon>
        <taxon>Comamonadaceae</taxon>
        <taxon>Ottowia</taxon>
    </lineage>
</organism>
<keyword evidence="4 8" id="KW-0812">Transmembrane</keyword>
<evidence type="ECO:0000256" key="2">
    <source>
        <dbReference type="ARBA" id="ARBA00005262"/>
    </source>
</evidence>
<feature type="transmembrane region" description="Helical" evidence="8">
    <location>
        <begin position="123"/>
        <end position="143"/>
    </location>
</feature>
<dbReference type="InterPro" id="IPR003370">
    <property type="entry name" value="Chromate_transpt"/>
</dbReference>
<accession>A0ABW4KP50</accession>
<dbReference type="RefSeq" id="WP_147914057.1">
    <property type="nucleotide sequence ID" value="NZ_JBHUEJ010000011.1"/>
</dbReference>
<dbReference type="Proteomes" id="UP001597304">
    <property type="component" value="Unassembled WGS sequence"/>
</dbReference>
<feature type="transmembrane region" description="Helical" evidence="8">
    <location>
        <begin position="83"/>
        <end position="111"/>
    </location>
</feature>